<comment type="caution">
    <text evidence="3">The sequence shown here is derived from an EMBL/GenBank/DDBJ whole genome shotgun (WGS) entry which is preliminary data.</text>
</comment>
<keyword evidence="1" id="KW-0812">Transmembrane</keyword>
<sequence length="288" mass="30397">MFRVPHTQALCGLLAAALISVHLPAQAAGGELIGRVNSSVLTPSVLPNVGGDPNAGGMTTPVIAKALAVADFSNDTGDARYDNLKRGISESLVTKLARRPELKLVERSQIDKAIKELGFGQTAFADSSKTAQIGKMTGAGVMVTGSLVKAGSKMEINVRMLDVETGQVVVSESYLFQSEDDILPVVNYLSLLIPKKLNLYVSDAEMELARGQLKGVTIKGEDNTWIYWTIGGAVVVVGAIVAGVVLVARANAKANEGPDIVITNPRDGSGIQLRSQAPLQFNLPAMKF</sequence>
<dbReference type="AlphaFoldDB" id="A0A2M7G2F0"/>
<dbReference type="InterPro" id="IPR014094">
    <property type="entry name" value="LpoB"/>
</dbReference>
<protein>
    <recommendedName>
        <fullName evidence="5">FlgO domain-containing protein</fullName>
    </recommendedName>
</protein>
<keyword evidence="1" id="KW-0472">Membrane</keyword>
<evidence type="ECO:0000313" key="3">
    <source>
        <dbReference type="EMBL" id="PIW15558.1"/>
    </source>
</evidence>
<feature type="transmembrane region" description="Helical" evidence="1">
    <location>
        <begin position="225"/>
        <end position="248"/>
    </location>
</feature>
<organism evidence="3 4">
    <name type="scientific">bacterium (Candidatus Blackallbacteria) CG17_big_fil_post_rev_8_21_14_2_50_48_46</name>
    <dbReference type="NCBI Taxonomy" id="2014261"/>
    <lineage>
        <taxon>Bacteria</taxon>
        <taxon>Candidatus Blackallbacteria</taxon>
    </lineage>
</organism>
<accession>A0A2M7G2F0</accession>
<keyword evidence="1" id="KW-1133">Transmembrane helix</keyword>
<evidence type="ECO:0000256" key="2">
    <source>
        <dbReference type="SAM" id="SignalP"/>
    </source>
</evidence>
<dbReference type="Pfam" id="PF13036">
    <property type="entry name" value="LpoB"/>
    <property type="match status" value="1"/>
</dbReference>
<evidence type="ECO:0000256" key="1">
    <source>
        <dbReference type="SAM" id="Phobius"/>
    </source>
</evidence>
<keyword evidence="2" id="KW-0732">Signal</keyword>
<evidence type="ECO:0008006" key="5">
    <source>
        <dbReference type="Google" id="ProtNLM"/>
    </source>
</evidence>
<evidence type="ECO:0000313" key="4">
    <source>
        <dbReference type="Proteomes" id="UP000231019"/>
    </source>
</evidence>
<dbReference type="Gene3D" id="3.40.50.10610">
    <property type="entry name" value="ABC-type transport auxiliary lipoprotein component"/>
    <property type="match status" value="1"/>
</dbReference>
<feature type="chain" id="PRO_5014760076" description="FlgO domain-containing protein" evidence="2">
    <location>
        <begin position="28"/>
        <end position="288"/>
    </location>
</feature>
<gene>
    <name evidence="3" type="ORF">COW36_16550</name>
</gene>
<dbReference type="Proteomes" id="UP000231019">
    <property type="component" value="Unassembled WGS sequence"/>
</dbReference>
<proteinExistence type="predicted"/>
<reference evidence="3 4" key="1">
    <citation type="submission" date="2017-09" db="EMBL/GenBank/DDBJ databases">
        <title>Depth-based differentiation of microbial function through sediment-hosted aquifers and enrichment of novel symbionts in the deep terrestrial subsurface.</title>
        <authorList>
            <person name="Probst A.J."/>
            <person name="Ladd B."/>
            <person name="Jarett J.K."/>
            <person name="Geller-Mcgrath D.E."/>
            <person name="Sieber C.M."/>
            <person name="Emerson J.B."/>
            <person name="Anantharaman K."/>
            <person name="Thomas B.C."/>
            <person name="Malmstrom R."/>
            <person name="Stieglmeier M."/>
            <person name="Klingl A."/>
            <person name="Woyke T."/>
            <person name="Ryan C.M."/>
            <person name="Banfield J.F."/>
        </authorList>
    </citation>
    <scope>NUCLEOTIDE SEQUENCE [LARGE SCALE GENOMIC DNA]</scope>
    <source>
        <strain evidence="3">CG17_big_fil_post_rev_8_21_14_2_50_48_46</strain>
    </source>
</reference>
<feature type="signal peptide" evidence="2">
    <location>
        <begin position="1"/>
        <end position="27"/>
    </location>
</feature>
<dbReference type="EMBL" id="PFFQ01000050">
    <property type="protein sequence ID" value="PIW15558.1"/>
    <property type="molecule type" value="Genomic_DNA"/>
</dbReference>
<name>A0A2M7G2F0_9BACT</name>